<comment type="caution">
    <text evidence="2">The sequence shown here is derived from an EMBL/GenBank/DDBJ whole genome shotgun (WGS) entry which is preliminary data.</text>
</comment>
<keyword evidence="3" id="KW-1185">Reference proteome</keyword>
<dbReference type="RefSeq" id="WP_169295999.1">
    <property type="nucleotide sequence ID" value="NZ_JABBNI010000004.1"/>
</dbReference>
<evidence type="ECO:0000313" key="3">
    <source>
        <dbReference type="Proteomes" id="UP000537131"/>
    </source>
</evidence>
<dbReference type="EMBL" id="JABBNI010000004">
    <property type="protein sequence ID" value="NMM61388.1"/>
    <property type="molecule type" value="Genomic_DNA"/>
</dbReference>
<proteinExistence type="predicted"/>
<name>A0A7Y0EDE9_9CLOT</name>
<feature type="transmembrane region" description="Helical" evidence="1">
    <location>
        <begin position="22"/>
        <end position="43"/>
    </location>
</feature>
<protein>
    <submittedName>
        <fullName evidence="2">Uncharacterized protein</fullName>
    </submittedName>
</protein>
<keyword evidence="1" id="KW-0472">Membrane</keyword>
<evidence type="ECO:0000256" key="1">
    <source>
        <dbReference type="SAM" id="Phobius"/>
    </source>
</evidence>
<dbReference type="AlphaFoldDB" id="A0A7Y0EDE9"/>
<keyword evidence="1" id="KW-1133">Transmembrane helix</keyword>
<evidence type="ECO:0000313" key="2">
    <source>
        <dbReference type="EMBL" id="NMM61388.1"/>
    </source>
</evidence>
<keyword evidence="1" id="KW-0812">Transmembrane</keyword>
<gene>
    <name evidence="2" type="ORF">HBE96_01470</name>
</gene>
<accession>A0A7Y0EDE9</accession>
<sequence length="153" mass="18320">MKCLFFLPDWYLKKIKVKKIKFLKIFIIIFFTMDLMLVDMIMLNKNSIRDINEKINEKTISLKAEHDEKRKLYNKNNQTLDSFFKFEESIYETGKFKSVCVENKSVDIKFNLEQVDFIALIKKVENSNKFNIKYVHVSCNNKDNLSQITLQQK</sequence>
<reference evidence="2 3" key="1">
    <citation type="submission" date="2020-04" db="EMBL/GenBank/DDBJ databases">
        <authorList>
            <person name="Doyle D.A."/>
        </authorList>
    </citation>
    <scope>NUCLEOTIDE SEQUENCE [LARGE SCALE GENOMIC DNA]</scope>
    <source>
        <strain evidence="2 3">P21</strain>
    </source>
</reference>
<dbReference type="Proteomes" id="UP000537131">
    <property type="component" value="Unassembled WGS sequence"/>
</dbReference>
<reference evidence="2 3" key="2">
    <citation type="submission" date="2020-06" db="EMBL/GenBank/DDBJ databases">
        <title>Complete Genome Sequence of Clostridium muelleri sp. nov. P21T, an Acid-Alcohol Producing Acetogen Isolated from Old Hay.</title>
        <authorList>
            <person name="Duncan K.E."/>
            <person name="Tanner R.S."/>
        </authorList>
    </citation>
    <scope>NUCLEOTIDE SEQUENCE [LARGE SCALE GENOMIC DNA]</scope>
    <source>
        <strain evidence="2 3">P21</strain>
    </source>
</reference>
<organism evidence="2 3">
    <name type="scientific">Clostridium muellerianum</name>
    <dbReference type="NCBI Taxonomy" id="2716538"/>
    <lineage>
        <taxon>Bacteria</taxon>
        <taxon>Bacillati</taxon>
        <taxon>Bacillota</taxon>
        <taxon>Clostridia</taxon>
        <taxon>Eubacteriales</taxon>
        <taxon>Clostridiaceae</taxon>
        <taxon>Clostridium</taxon>
    </lineage>
</organism>